<dbReference type="InterPro" id="IPR007278">
    <property type="entry name" value="DUF397"/>
</dbReference>
<keyword evidence="3" id="KW-1185">Reference proteome</keyword>
<reference evidence="2 3" key="1">
    <citation type="submission" date="2023-07" db="EMBL/GenBank/DDBJ databases">
        <title>Sequencing the genomes of 1000 actinobacteria strains.</title>
        <authorList>
            <person name="Klenk H.-P."/>
        </authorList>
    </citation>
    <scope>NUCLEOTIDE SEQUENCE [LARGE SCALE GENOMIC DNA]</scope>
    <source>
        <strain evidence="2 3">DSM 44109</strain>
    </source>
</reference>
<proteinExistence type="predicted"/>
<name>A0ABT9RM74_9ACTN</name>
<feature type="domain" description="DUF397" evidence="1">
    <location>
        <begin position="19"/>
        <end position="71"/>
    </location>
</feature>
<comment type="caution">
    <text evidence="2">The sequence shown here is derived from an EMBL/GenBank/DDBJ whole genome shotgun (WGS) entry which is preliminary data.</text>
</comment>
<evidence type="ECO:0000313" key="2">
    <source>
        <dbReference type="EMBL" id="MDP9870360.1"/>
    </source>
</evidence>
<dbReference type="Proteomes" id="UP001230426">
    <property type="component" value="Unassembled WGS sequence"/>
</dbReference>
<evidence type="ECO:0000313" key="3">
    <source>
        <dbReference type="Proteomes" id="UP001230426"/>
    </source>
</evidence>
<protein>
    <recommendedName>
        <fullName evidence="1">DUF397 domain-containing protein</fullName>
    </recommendedName>
</protein>
<dbReference type="Pfam" id="PF04149">
    <property type="entry name" value="DUF397"/>
    <property type="match status" value="1"/>
</dbReference>
<accession>A0ABT9RM74</accession>
<gene>
    <name evidence="2" type="ORF">J2S55_009698</name>
</gene>
<organism evidence="2 3">
    <name type="scientific">Streptosporangium brasiliense</name>
    <dbReference type="NCBI Taxonomy" id="47480"/>
    <lineage>
        <taxon>Bacteria</taxon>
        <taxon>Bacillati</taxon>
        <taxon>Actinomycetota</taxon>
        <taxon>Actinomycetes</taxon>
        <taxon>Streptosporangiales</taxon>
        <taxon>Streptosporangiaceae</taxon>
        <taxon>Streptosporangium</taxon>
    </lineage>
</organism>
<dbReference type="RefSeq" id="WP_306876233.1">
    <property type="nucleotide sequence ID" value="NZ_JAUSRB010000004.1"/>
</dbReference>
<dbReference type="EMBL" id="JAUSRB010000004">
    <property type="protein sequence ID" value="MDP9870360.1"/>
    <property type="molecule type" value="Genomic_DNA"/>
</dbReference>
<evidence type="ECO:0000259" key="1">
    <source>
        <dbReference type="Pfam" id="PF04149"/>
    </source>
</evidence>
<sequence>MQMTHIRNGMLATELPDVAWRKSSRSHGNSNCVALAPLAGGVVGMLDTKHPTGHVLVFTPDDIGAWTADIKAGALDHLI</sequence>